<dbReference type="EnsemblMetazoa" id="ACOM035101-RA">
    <property type="protein sequence ID" value="ACOM035101-PA.1"/>
    <property type="gene ID" value="ACOM035101"/>
</dbReference>
<protein>
    <recommendedName>
        <fullName evidence="6">40S ribosomal protein S25</fullName>
    </recommendedName>
</protein>
<proteinExistence type="inferred from homology"/>
<feature type="compositionally biased region" description="Basic residues" evidence="7">
    <location>
        <begin position="43"/>
        <end position="64"/>
    </location>
</feature>
<organism evidence="8">
    <name type="scientific">Anopheles coluzzii</name>
    <name type="common">African malaria mosquito</name>
    <dbReference type="NCBI Taxonomy" id="1518534"/>
    <lineage>
        <taxon>Eukaryota</taxon>
        <taxon>Metazoa</taxon>
        <taxon>Ecdysozoa</taxon>
        <taxon>Arthropoda</taxon>
        <taxon>Hexapoda</taxon>
        <taxon>Insecta</taxon>
        <taxon>Pterygota</taxon>
        <taxon>Neoptera</taxon>
        <taxon>Endopterygota</taxon>
        <taxon>Diptera</taxon>
        <taxon>Nematocera</taxon>
        <taxon>Culicoidea</taxon>
        <taxon>Culicidae</taxon>
        <taxon>Anophelinae</taxon>
        <taxon>Anopheles</taxon>
    </lineage>
</organism>
<comment type="function">
    <text evidence="5">Component of the small ribosomal subunit. The ribosome is a large ribonucleoprotein complex responsible for the synthesis of proteins in the cell.</text>
</comment>
<dbReference type="Proteomes" id="UP000075882">
    <property type="component" value="Unassembled WGS sequence"/>
</dbReference>
<evidence type="ECO:0000256" key="1">
    <source>
        <dbReference type="ARBA" id="ARBA00009106"/>
    </source>
</evidence>
<keyword evidence="3 6" id="KW-0687">Ribonucleoprotein</keyword>
<dbReference type="GO" id="GO:0005840">
    <property type="term" value="C:ribosome"/>
    <property type="evidence" value="ECO:0007669"/>
    <property type="project" value="UniProtKB-KW"/>
</dbReference>
<comment type="similarity">
    <text evidence="1 6">Belongs to the eukaryotic ribosomal protein eS25 family.</text>
</comment>
<dbReference type="AlphaFoldDB" id="A0A8W7PNZ1"/>
<evidence type="ECO:0000256" key="3">
    <source>
        <dbReference type="ARBA" id="ARBA00023274"/>
    </source>
</evidence>
<comment type="subunit">
    <text evidence="4">Component of the small ribosomal subunit.</text>
</comment>
<keyword evidence="2 6" id="KW-0689">Ribosomal protein</keyword>
<dbReference type="PANTHER" id="PTHR12850">
    <property type="entry name" value="40S RIBOSOMAL PROTEIN S25"/>
    <property type="match status" value="1"/>
</dbReference>
<evidence type="ECO:0000256" key="4">
    <source>
        <dbReference type="ARBA" id="ARBA00035021"/>
    </source>
</evidence>
<evidence type="ECO:0000256" key="2">
    <source>
        <dbReference type="ARBA" id="ARBA00022980"/>
    </source>
</evidence>
<accession>A0A8W7PNZ1</accession>
<sequence length="129" mass="14580">MLRPTRCYSLISNVTVDHIALTSSPFFKIPPKKDTKGSAKQLQKTRKKKKGGFGGNAKKKKGSKGKVCDKLNYQILFDKVTLKIRGSLAKRGLRELCQKGLIKLVVQHHAQVIYTRTTRRELKIALFVL</sequence>
<evidence type="ECO:0000313" key="8">
    <source>
        <dbReference type="EnsemblMetazoa" id="ACOM035101-PA.1"/>
    </source>
</evidence>
<evidence type="ECO:0000256" key="5">
    <source>
        <dbReference type="ARBA" id="ARBA00045746"/>
    </source>
</evidence>
<dbReference type="InterPro" id="IPR036388">
    <property type="entry name" value="WH-like_DNA-bd_sf"/>
</dbReference>
<dbReference type="InterPro" id="IPR004977">
    <property type="entry name" value="Ribosomal_eS25"/>
</dbReference>
<evidence type="ECO:0000256" key="6">
    <source>
        <dbReference type="RuleBase" id="RU366057"/>
    </source>
</evidence>
<evidence type="ECO:0000256" key="7">
    <source>
        <dbReference type="SAM" id="MobiDB-lite"/>
    </source>
</evidence>
<name>A0A8W7PNZ1_ANOCL</name>
<dbReference type="VEuPathDB" id="VectorBase:ACON2_039590"/>
<dbReference type="Pfam" id="PF03297">
    <property type="entry name" value="Ribosomal_S25"/>
    <property type="match status" value="1"/>
</dbReference>
<dbReference type="GO" id="GO:1990904">
    <property type="term" value="C:ribonucleoprotein complex"/>
    <property type="evidence" value="ECO:0007669"/>
    <property type="project" value="UniProtKB-KW"/>
</dbReference>
<feature type="region of interest" description="Disordered" evidence="7">
    <location>
        <begin position="31"/>
        <end position="64"/>
    </location>
</feature>
<dbReference type="Gene3D" id="1.10.10.10">
    <property type="entry name" value="Winged helix-like DNA-binding domain superfamily/Winged helix DNA-binding domain"/>
    <property type="match status" value="1"/>
</dbReference>
<reference evidence="8" key="1">
    <citation type="submission" date="2022-08" db="UniProtKB">
        <authorList>
            <consortium name="EnsemblMetazoa"/>
        </authorList>
    </citation>
    <scope>IDENTIFICATION</scope>
</reference>